<reference evidence="1 2" key="1">
    <citation type="submission" date="2016-04" db="EMBL/GenBank/DDBJ databases">
        <title>Genome analyses suggest a sexual origin of heterokaryosis in a supposedly ancient asexual fungus.</title>
        <authorList>
            <person name="Ropars J."/>
            <person name="Sedzielewska K."/>
            <person name="Noel J."/>
            <person name="Charron P."/>
            <person name="Farinelli L."/>
            <person name="Marton T."/>
            <person name="Kruger M."/>
            <person name="Pelin A."/>
            <person name="Brachmann A."/>
            <person name="Corradi N."/>
        </authorList>
    </citation>
    <scope>NUCLEOTIDE SEQUENCE [LARGE SCALE GENOMIC DNA]</scope>
    <source>
        <strain evidence="1 2">C2</strain>
    </source>
</reference>
<dbReference type="EMBL" id="LLXL01000018">
    <property type="protein sequence ID" value="PKK80284.1"/>
    <property type="molecule type" value="Genomic_DNA"/>
</dbReference>
<dbReference type="Proteomes" id="UP000233469">
    <property type="component" value="Unassembled WGS sequence"/>
</dbReference>
<sequence length="82" mass="9219">MKKENESGIRIAKFCLYPSSSGCVGTVKGEVQSFYRGLFKEKPYLVSSTISVKGWIKHYTEKAGEPANCEIYSETRLVYDAI</sequence>
<organism evidence="1 2">
    <name type="scientific">Rhizophagus irregularis</name>
    <dbReference type="NCBI Taxonomy" id="588596"/>
    <lineage>
        <taxon>Eukaryota</taxon>
        <taxon>Fungi</taxon>
        <taxon>Fungi incertae sedis</taxon>
        <taxon>Mucoromycota</taxon>
        <taxon>Glomeromycotina</taxon>
        <taxon>Glomeromycetes</taxon>
        <taxon>Glomerales</taxon>
        <taxon>Glomeraceae</taxon>
        <taxon>Rhizophagus</taxon>
    </lineage>
</organism>
<name>A0A2N1P285_9GLOM</name>
<gene>
    <name evidence="1" type="ORF">RhiirC2_768250</name>
</gene>
<dbReference type="AlphaFoldDB" id="A0A2N1P285"/>
<protein>
    <submittedName>
        <fullName evidence="1">Uncharacterized protein</fullName>
    </submittedName>
</protein>
<accession>A0A2N1P285</accession>
<evidence type="ECO:0000313" key="2">
    <source>
        <dbReference type="Proteomes" id="UP000233469"/>
    </source>
</evidence>
<reference evidence="1 2" key="2">
    <citation type="submission" date="2017-10" db="EMBL/GenBank/DDBJ databases">
        <title>Extensive intraspecific genome diversity in a model arbuscular mycorrhizal fungus.</title>
        <authorList>
            <person name="Chen E.C.H."/>
            <person name="Morin E."/>
            <person name="Baudet D."/>
            <person name="Noel J."/>
            <person name="Ndikumana S."/>
            <person name="Charron P."/>
            <person name="St-Onge C."/>
            <person name="Giorgi J."/>
            <person name="Grigoriev I.V."/>
            <person name="Roux C."/>
            <person name="Martin F.M."/>
            <person name="Corradi N."/>
        </authorList>
    </citation>
    <scope>NUCLEOTIDE SEQUENCE [LARGE SCALE GENOMIC DNA]</scope>
    <source>
        <strain evidence="1 2">C2</strain>
    </source>
</reference>
<evidence type="ECO:0000313" key="1">
    <source>
        <dbReference type="EMBL" id="PKK80284.1"/>
    </source>
</evidence>
<proteinExistence type="predicted"/>
<comment type="caution">
    <text evidence="1">The sequence shown here is derived from an EMBL/GenBank/DDBJ whole genome shotgun (WGS) entry which is preliminary data.</text>
</comment>